<organism evidence="2 3">
    <name type="scientific">Prorocentrum cordatum</name>
    <dbReference type="NCBI Taxonomy" id="2364126"/>
    <lineage>
        <taxon>Eukaryota</taxon>
        <taxon>Sar</taxon>
        <taxon>Alveolata</taxon>
        <taxon>Dinophyceae</taxon>
        <taxon>Prorocentrales</taxon>
        <taxon>Prorocentraceae</taxon>
        <taxon>Prorocentrum</taxon>
    </lineage>
</organism>
<feature type="non-terminal residue" evidence="2">
    <location>
        <position position="391"/>
    </location>
</feature>
<feature type="region of interest" description="Disordered" evidence="1">
    <location>
        <begin position="70"/>
        <end position="154"/>
    </location>
</feature>
<comment type="caution">
    <text evidence="2">The sequence shown here is derived from an EMBL/GenBank/DDBJ whole genome shotgun (WGS) entry which is preliminary data.</text>
</comment>
<feature type="region of interest" description="Disordered" evidence="1">
    <location>
        <begin position="238"/>
        <end position="280"/>
    </location>
</feature>
<feature type="compositionally biased region" description="Basic and acidic residues" evidence="1">
    <location>
        <begin position="118"/>
        <end position="127"/>
    </location>
</feature>
<gene>
    <name evidence="2" type="ORF">PCOR1329_LOCUS16623</name>
</gene>
<evidence type="ECO:0000313" key="3">
    <source>
        <dbReference type="Proteomes" id="UP001189429"/>
    </source>
</evidence>
<name>A0ABN9R275_9DINO</name>
<reference evidence="2" key="1">
    <citation type="submission" date="2023-10" db="EMBL/GenBank/DDBJ databases">
        <authorList>
            <person name="Chen Y."/>
            <person name="Shah S."/>
            <person name="Dougan E. K."/>
            <person name="Thang M."/>
            <person name="Chan C."/>
        </authorList>
    </citation>
    <scope>NUCLEOTIDE SEQUENCE [LARGE SCALE GENOMIC DNA]</scope>
</reference>
<accession>A0ABN9R275</accession>
<protein>
    <submittedName>
        <fullName evidence="2">Uncharacterized protein</fullName>
    </submittedName>
</protein>
<keyword evidence="3" id="KW-1185">Reference proteome</keyword>
<feature type="compositionally biased region" description="Gly residues" evidence="1">
    <location>
        <begin position="136"/>
        <end position="146"/>
    </location>
</feature>
<feature type="compositionally biased region" description="Basic residues" evidence="1">
    <location>
        <begin position="75"/>
        <end position="90"/>
    </location>
</feature>
<dbReference type="Proteomes" id="UP001189429">
    <property type="component" value="Unassembled WGS sequence"/>
</dbReference>
<evidence type="ECO:0000313" key="2">
    <source>
        <dbReference type="EMBL" id="CAK0812303.1"/>
    </source>
</evidence>
<sequence>MGDGPLGPHSAGIRDLASLFRGDHGALHVWRFATSGVPLRCSRAAAVLVYDLRVRHDDTHRVHTAFGRRVDGKNRHSRRVRGGNARRLRSRQFPVQQHALLPAARHTAAGGGRGAEAPPHHEAHSRQEAAGVDLAAGGGPPEGGDGLQAWSLTDSPLDKSNEEICTGSLDLGIRSWRRRDGGGFRPRAFSGGGRMRGLQLRALHGAGRTHPRAPARAAGAHAGRQGYECFGHPVLDPVRVQGHDGELQPSAEEGQRAGRRSRHAPAQRAPGPPPRAAGHLLLGAGSLTGFCRLPKLHEPQPVHSQALGRLPDGVHIGHLERVGALAVRGHGDVLRGLHAPHAQVRAQERQGQPPGPGRGGGPLVRPPALRLRVPGLLAVLGGRLRAQLGAA</sequence>
<feature type="region of interest" description="Disordered" evidence="1">
    <location>
        <begin position="343"/>
        <end position="366"/>
    </location>
</feature>
<evidence type="ECO:0000256" key="1">
    <source>
        <dbReference type="SAM" id="MobiDB-lite"/>
    </source>
</evidence>
<dbReference type="EMBL" id="CAUYUJ010005113">
    <property type="protein sequence ID" value="CAK0812303.1"/>
    <property type="molecule type" value="Genomic_DNA"/>
</dbReference>
<proteinExistence type="predicted"/>